<protein>
    <submittedName>
        <fullName evidence="5">Family with sequence similarity 184 member B</fullName>
    </submittedName>
</protein>
<evidence type="ECO:0000259" key="4">
    <source>
        <dbReference type="Pfam" id="PF15665"/>
    </source>
</evidence>
<feature type="coiled-coil region" evidence="2">
    <location>
        <begin position="188"/>
        <end position="291"/>
    </location>
</feature>
<feature type="domain" description="Protein FAM184A/B N-terminal" evidence="4">
    <location>
        <begin position="46"/>
        <end position="164"/>
    </location>
</feature>
<feature type="region of interest" description="Disordered" evidence="3">
    <location>
        <begin position="700"/>
        <end position="725"/>
    </location>
</feature>
<name>A0A8B9Z5J4_9AVES</name>
<reference evidence="5" key="2">
    <citation type="submission" date="2025-09" db="UniProtKB">
        <authorList>
            <consortium name="Ensembl"/>
        </authorList>
    </citation>
    <scope>IDENTIFICATION</scope>
</reference>
<feature type="region of interest" description="Disordered" evidence="3">
    <location>
        <begin position="1"/>
        <end position="22"/>
    </location>
</feature>
<dbReference type="PANTHER" id="PTHR18870">
    <property type="entry name" value="PROTEIN TAG-278-RELATED"/>
    <property type="match status" value="1"/>
</dbReference>
<evidence type="ECO:0000313" key="6">
    <source>
        <dbReference type="Proteomes" id="UP000694555"/>
    </source>
</evidence>
<feature type="coiled-coil region" evidence="2">
    <location>
        <begin position="422"/>
        <end position="496"/>
    </location>
</feature>
<evidence type="ECO:0000256" key="2">
    <source>
        <dbReference type="SAM" id="Coils"/>
    </source>
</evidence>
<evidence type="ECO:0000256" key="1">
    <source>
        <dbReference type="ARBA" id="ARBA00023054"/>
    </source>
</evidence>
<organism evidence="5 6">
    <name type="scientific">Buteo japonicus</name>
    <dbReference type="NCBI Taxonomy" id="224669"/>
    <lineage>
        <taxon>Eukaryota</taxon>
        <taxon>Metazoa</taxon>
        <taxon>Chordata</taxon>
        <taxon>Craniata</taxon>
        <taxon>Vertebrata</taxon>
        <taxon>Euteleostomi</taxon>
        <taxon>Archelosauria</taxon>
        <taxon>Archosauria</taxon>
        <taxon>Dinosauria</taxon>
        <taxon>Saurischia</taxon>
        <taxon>Theropoda</taxon>
        <taxon>Coelurosauria</taxon>
        <taxon>Aves</taxon>
        <taxon>Neognathae</taxon>
        <taxon>Neoaves</taxon>
        <taxon>Telluraves</taxon>
        <taxon>Accipitrimorphae</taxon>
        <taxon>Accipitriformes</taxon>
        <taxon>Accipitridae</taxon>
        <taxon>Accipitrinae</taxon>
        <taxon>Buteo</taxon>
    </lineage>
</organism>
<evidence type="ECO:0000256" key="3">
    <source>
        <dbReference type="SAM" id="MobiDB-lite"/>
    </source>
</evidence>
<reference evidence="5" key="1">
    <citation type="submission" date="2025-08" db="UniProtKB">
        <authorList>
            <consortium name="Ensembl"/>
        </authorList>
    </citation>
    <scope>IDENTIFICATION</scope>
</reference>
<feature type="compositionally biased region" description="Polar residues" evidence="3">
    <location>
        <begin position="12"/>
        <end position="22"/>
    </location>
</feature>
<feature type="coiled-coil region" evidence="2">
    <location>
        <begin position="576"/>
        <end position="603"/>
    </location>
</feature>
<keyword evidence="1 2" id="KW-0175">Coiled coil</keyword>
<dbReference type="Pfam" id="PF15665">
    <property type="entry name" value="FAM184"/>
    <property type="match status" value="1"/>
</dbReference>
<sequence length="741" mass="85628">MASGINKIHQPGTCNGSKAARSSSAEGCNQEMHMKMCKKIAQLTKVIYALNTKNDEHEASIQALREAHEEEIQHILAETRETILQCKSRVEEEQLLRKRVQALEIAVEQHKRLTEEALAELTLCKKQVEERESRTEAKQAQTVLSTDRVDTNSVFENKLLNLNQESDGLLNECKASRRANSDKKVILDEKYSVERQALINEMENLKSENQRATEEYAQKTSKLQASYKREKEDLKNAIQQSVVEAKKNCQQREMEQRKSSEAGEGFLLQQVKKLEADLEEKSQKINERNKYSQKLKDRIQDLEVNTLQEKKILQKAGKMLINLLKGLEDLVMKHAKEIKPVAQLKQILDQQANNFKESLKKHNLQSNKEKEKLLQDLQNTIKENQNVKLQLEASHQKVLKMLEKSKDQELKVTEERLKKEFNETFKIQHQSHRLEIQTLEEKAKKELHDELEQIQKQQTLLLGSVRMELSEQQTLCINLKKQIEELQMELRSVRTLKKQQARIQFLLRCHVVFGESNSMKFFSPEIIEVYRISYRNGMGFLPLEDLNIKHKKELDILKQDHWKEIENILSDFSGTRAHLQAKIFSLETELKELEEQSRKWESRSEDTHLISCLQDKLSEREEIINQLAEGRKFQHSLIANTESYRNRSFSFNPNTGCLTPSMKQKKTVEVPSRVVSVPNLASYAKSFLSCDLKSKRSAPQITKSTSLDPGPGCLRVGSPSAQSSDSSAATRYLSIFYLVFK</sequence>
<feature type="coiled-coil region" evidence="2">
    <location>
        <begin position="54"/>
        <end position="120"/>
    </location>
</feature>
<dbReference type="Ensembl" id="ENSBJAT00000002360.1">
    <property type="protein sequence ID" value="ENSBJAP00000002295.1"/>
    <property type="gene ID" value="ENSBJAG00000001678.1"/>
</dbReference>
<accession>A0A8B9Z5J4</accession>
<evidence type="ECO:0000313" key="5">
    <source>
        <dbReference type="Ensembl" id="ENSBJAP00000002295.1"/>
    </source>
</evidence>
<keyword evidence="6" id="KW-1185">Reference proteome</keyword>
<proteinExistence type="predicted"/>
<dbReference type="PANTHER" id="PTHR18870:SF8">
    <property type="entry name" value="PROTEIN FAM184B"/>
    <property type="match status" value="1"/>
</dbReference>
<dbReference type="InterPro" id="IPR039478">
    <property type="entry name" value="FAM184A/B_N"/>
</dbReference>
<feature type="coiled-coil region" evidence="2">
    <location>
        <begin position="356"/>
        <end position="394"/>
    </location>
</feature>
<dbReference type="AlphaFoldDB" id="A0A8B9Z5J4"/>
<dbReference type="Proteomes" id="UP000694555">
    <property type="component" value="Unplaced"/>
</dbReference>